<name>A0A345SXA6_9ACTN</name>
<dbReference type="EMBL" id="CP031264">
    <property type="protein sequence ID" value="AXI78361.1"/>
    <property type="molecule type" value="Genomic_DNA"/>
</dbReference>
<dbReference type="AlphaFoldDB" id="A0A345SXA6"/>
<feature type="region of interest" description="Disordered" evidence="1">
    <location>
        <begin position="39"/>
        <end position="62"/>
    </location>
</feature>
<dbReference type="Pfam" id="PF18029">
    <property type="entry name" value="Glyoxalase_6"/>
    <property type="match status" value="1"/>
</dbReference>
<dbReference type="InterPro" id="IPR041581">
    <property type="entry name" value="Glyoxalase_6"/>
</dbReference>
<accession>A0A345SXA6</accession>
<gene>
    <name evidence="3" type="ORF">C7M71_013860</name>
</gene>
<evidence type="ECO:0000256" key="1">
    <source>
        <dbReference type="SAM" id="MobiDB-lite"/>
    </source>
</evidence>
<dbReference type="Gene3D" id="3.10.180.10">
    <property type="entry name" value="2,3-Dihydroxybiphenyl 1,2-Dioxygenase, domain 1"/>
    <property type="match status" value="1"/>
</dbReference>
<protein>
    <submittedName>
        <fullName evidence="3">VOC family protein</fullName>
    </submittedName>
</protein>
<dbReference type="RefSeq" id="WP_111491774.1">
    <property type="nucleotide sequence ID" value="NZ_CP031264.1"/>
</dbReference>
<evidence type="ECO:0000259" key="2">
    <source>
        <dbReference type="PROSITE" id="PS51819"/>
    </source>
</evidence>
<dbReference type="PANTHER" id="PTHR35908:SF1">
    <property type="entry name" value="CONSERVED PROTEIN"/>
    <property type="match status" value="1"/>
</dbReference>
<dbReference type="Proteomes" id="UP000249340">
    <property type="component" value="Chromosome"/>
</dbReference>
<sequence length="115" mass="12854">MVGRIDELVIDCAEPAALVRFWAAVLGGRPVDREPDWSYVDPPDGQPRLAFQRVPEPRPTGKNRLHLDICVEDIEQARDELLARGARAVGGVRMDDQGAFQVMQDPEGNEFCLVR</sequence>
<dbReference type="KEGG" id="stri:C7M71_013860"/>
<feature type="domain" description="VOC" evidence="2">
    <location>
        <begin position="4"/>
        <end position="115"/>
    </location>
</feature>
<proteinExistence type="predicted"/>
<dbReference type="PROSITE" id="PS51819">
    <property type="entry name" value="VOC"/>
    <property type="match status" value="1"/>
</dbReference>
<dbReference type="CDD" id="cd06587">
    <property type="entry name" value="VOC"/>
    <property type="match status" value="1"/>
</dbReference>
<reference evidence="4" key="1">
    <citation type="submission" date="2018-07" db="EMBL/GenBank/DDBJ databases">
        <title>Streptacidiphilus bronchialis DSM 106435 chromosome.</title>
        <authorList>
            <person name="Batra D."/>
            <person name="Gulvik C.A."/>
        </authorList>
    </citation>
    <scope>NUCLEOTIDE SEQUENCE [LARGE SCALE GENOMIC DNA]</scope>
    <source>
        <strain evidence="4">DSM 106435</strain>
    </source>
</reference>
<dbReference type="SUPFAM" id="SSF54593">
    <property type="entry name" value="Glyoxalase/Bleomycin resistance protein/Dihydroxybiphenyl dioxygenase"/>
    <property type="match status" value="1"/>
</dbReference>
<dbReference type="InterPro" id="IPR037523">
    <property type="entry name" value="VOC_core"/>
</dbReference>
<evidence type="ECO:0000313" key="4">
    <source>
        <dbReference type="Proteomes" id="UP000249340"/>
    </source>
</evidence>
<dbReference type="InterPro" id="IPR029068">
    <property type="entry name" value="Glyas_Bleomycin-R_OHBP_Dase"/>
</dbReference>
<evidence type="ECO:0000313" key="3">
    <source>
        <dbReference type="EMBL" id="AXI78361.1"/>
    </source>
</evidence>
<organism evidence="3 4">
    <name type="scientific">Peterkaempfera bronchialis</name>
    <dbReference type="NCBI Taxonomy" id="2126346"/>
    <lineage>
        <taxon>Bacteria</taxon>
        <taxon>Bacillati</taxon>
        <taxon>Actinomycetota</taxon>
        <taxon>Actinomycetes</taxon>
        <taxon>Kitasatosporales</taxon>
        <taxon>Streptomycetaceae</taxon>
        <taxon>Peterkaempfera</taxon>
    </lineage>
</organism>
<dbReference type="PANTHER" id="PTHR35908">
    <property type="entry name" value="HYPOTHETICAL FUSION PROTEIN"/>
    <property type="match status" value="1"/>
</dbReference>
<keyword evidence="4" id="KW-1185">Reference proteome</keyword>
<dbReference type="OrthoDB" id="3212826at2"/>